<dbReference type="OrthoDB" id="263893at2759"/>
<evidence type="ECO:0000256" key="9">
    <source>
        <dbReference type="SAM" id="Phobius"/>
    </source>
</evidence>
<proteinExistence type="inferred from homology"/>
<keyword evidence="4 9" id="KW-0812">Transmembrane</keyword>
<dbReference type="EMBL" id="KZ992501">
    <property type="protein sequence ID" value="RKP09599.1"/>
    <property type="molecule type" value="Genomic_DNA"/>
</dbReference>
<evidence type="ECO:0000313" key="11">
    <source>
        <dbReference type="Proteomes" id="UP000271241"/>
    </source>
</evidence>
<evidence type="ECO:0000256" key="8">
    <source>
        <dbReference type="ARBA" id="ARBA00045204"/>
    </source>
</evidence>
<feature type="transmembrane region" description="Helical" evidence="9">
    <location>
        <begin position="21"/>
        <end position="39"/>
    </location>
</feature>
<dbReference type="GO" id="GO:0006465">
    <property type="term" value="P:signal peptide processing"/>
    <property type="evidence" value="ECO:0007669"/>
    <property type="project" value="InterPro"/>
</dbReference>
<evidence type="ECO:0000256" key="7">
    <source>
        <dbReference type="ARBA" id="ARBA00023136"/>
    </source>
</evidence>
<dbReference type="Pfam" id="PF06645">
    <property type="entry name" value="SPC12"/>
    <property type="match status" value="1"/>
</dbReference>
<accession>A0A4V1IX27</accession>
<evidence type="ECO:0000256" key="1">
    <source>
        <dbReference type="ARBA" id="ARBA00004477"/>
    </source>
</evidence>
<feature type="transmembrane region" description="Helical" evidence="9">
    <location>
        <begin position="46"/>
        <end position="68"/>
    </location>
</feature>
<dbReference type="InterPro" id="IPR009542">
    <property type="entry name" value="Spc1/SPCS1"/>
</dbReference>
<dbReference type="PANTHER" id="PTHR13202:SF0">
    <property type="entry name" value="SIGNAL PEPTIDASE COMPLEX SUBUNIT 1"/>
    <property type="match status" value="1"/>
</dbReference>
<evidence type="ECO:0000256" key="5">
    <source>
        <dbReference type="ARBA" id="ARBA00022824"/>
    </source>
</evidence>
<protein>
    <recommendedName>
        <fullName evidence="3">Signal peptidase complex subunit 1</fullName>
    </recommendedName>
</protein>
<evidence type="ECO:0000256" key="6">
    <source>
        <dbReference type="ARBA" id="ARBA00022989"/>
    </source>
</evidence>
<comment type="subcellular location">
    <subcellularLocation>
        <location evidence="1">Endoplasmic reticulum membrane</location>
        <topology evidence="1">Multi-pass membrane protein</topology>
    </subcellularLocation>
</comment>
<dbReference type="GO" id="GO:0045047">
    <property type="term" value="P:protein targeting to ER"/>
    <property type="evidence" value="ECO:0007669"/>
    <property type="project" value="TreeGrafter"/>
</dbReference>
<name>A0A4V1IX27_9FUNG</name>
<dbReference type="GO" id="GO:0005787">
    <property type="term" value="C:signal peptidase complex"/>
    <property type="evidence" value="ECO:0007669"/>
    <property type="project" value="InterPro"/>
</dbReference>
<keyword evidence="11" id="KW-1185">Reference proteome</keyword>
<keyword evidence="6 9" id="KW-1133">Transmembrane helix</keyword>
<dbReference type="PANTHER" id="PTHR13202">
    <property type="entry name" value="MICROSOMAL SIGNAL PEPTIDASE 12 KDA SUBUNIT"/>
    <property type="match status" value="1"/>
</dbReference>
<keyword evidence="5" id="KW-0256">Endoplasmic reticulum</keyword>
<reference evidence="11" key="1">
    <citation type="journal article" date="2018" name="Nat. Microbiol.">
        <title>Leveraging single-cell genomics to expand the fungal tree of life.</title>
        <authorList>
            <person name="Ahrendt S.R."/>
            <person name="Quandt C.A."/>
            <person name="Ciobanu D."/>
            <person name="Clum A."/>
            <person name="Salamov A."/>
            <person name="Andreopoulos B."/>
            <person name="Cheng J.F."/>
            <person name="Woyke T."/>
            <person name="Pelin A."/>
            <person name="Henrissat B."/>
            <person name="Reynolds N.K."/>
            <person name="Benny G.L."/>
            <person name="Smith M.E."/>
            <person name="James T.Y."/>
            <person name="Grigoriev I.V."/>
        </authorList>
    </citation>
    <scope>NUCLEOTIDE SEQUENCE [LARGE SCALE GENOMIC DNA]</scope>
    <source>
        <strain evidence="11">RSA 1356</strain>
    </source>
</reference>
<comment type="similarity">
    <text evidence="2">Belongs to the SPCS1 family.</text>
</comment>
<evidence type="ECO:0000256" key="4">
    <source>
        <dbReference type="ARBA" id="ARBA00022692"/>
    </source>
</evidence>
<evidence type="ECO:0000256" key="3">
    <source>
        <dbReference type="ARBA" id="ARBA00017059"/>
    </source>
</evidence>
<dbReference type="AlphaFoldDB" id="A0A4V1IX27"/>
<comment type="function">
    <text evidence="8">Component of the signal peptidase complex (SPC) which catalyzes the cleavage of N-terminal signal sequences from nascent proteins as they are translocated into the lumen of the endoplasmic reticulum. Dispensable for SPC enzymatic activity.</text>
</comment>
<dbReference type="STRING" id="78915.A0A4V1IX27"/>
<evidence type="ECO:0000256" key="2">
    <source>
        <dbReference type="ARBA" id="ARBA00005245"/>
    </source>
</evidence>
<sequence length="97" mass="10930">MLSTWMEGKIDFEGQKLTEDWSQQLIAFSTVASFVYGYWTESISSMLLVYAIGYAITILICTPAWPAYNKHPVTWLPAIEDENEDGSDDGDRAAKDD</sequence>
<keyword evidence="7 9" id="KW-0472">Membrane</keyword>
<organism evidence="10 11">
    <name type="scientific">Thamnocephalis sphaerospora</name>
    <dbReference type="NCBI Taxonomy" id="78915"/>
    <lineage>
        <taxon>Eukaryota</taxon>
        <taxon>Fungi</taxon>
        <taxon>Fungi incertae sedis</taxon>
        <taxon>Zoopagomycota</taxon>
        <taxon>Zoopagomycotina</taxon>
        <taxon>Zoopagomycetes</taxon>
        <taxon>Zoopagales</taxon>
        <taxon>Sigmoideomycetaceae</taxon>
        <taxon>Thamnocephalis</taxon>
    </lineage>
</organism>
<evidence type="ECO:0000313" key="10">
    <source>
        <dbReference type="EMBL" id="RKP09599.1"/>
    </source>
</evidence>
<dbReference type="Proteomes" id="UP000271241">
    <property type="component" value="Unassembled WGS sequence"/>
</dbReference>
<gene>
    <name evidence="10" type="ORF">THASP1DRAFT_28606</name>
</gene>